<feature type="coiled-coil region" evidence="6">
    <location>
        <begin position="387"/>
        <end position="470"/>
    </location>
</feature>
<dbReference type="InterPro" id="IPR003395">
    <property type="entry name" value="RecF/RecN/SMC_N"/>
</dbReference>
<dbReference type="HAMAP" id="MF_01894">
    <property type="entry name" value="Smc_prok"/>
    <property type="match status" value="1"/>
</dbReference>
<dbReference type="NCBIfam" id="TIGR02168">
    <property type="entry name" value="SMC_prok_B"/>
    <property type="match status" value="1"/>
</dbReference>
<dbReference type="InterPro" id="IPR011890">
    <property type="entry name" value="SMC_prok"/>
</dbReference>
<feature type="region of interest" description="Disordered" evidence="7">
    <location>
        <begin position="982"/>
        <end position="1003"/>
    </location>
</feature>
<accession>A0ABW7C8X1</accession>
<keyword evidence="3 6" id="KW-0067">ATP-binding</keyword>
<dbReference type="PANTHER" id="PTHR18937">
    <property type="entry name" value="STRUCTURAL MAINTENANCE OF CHROMOSOMES SMC FAMILY MEMBER"/>
    <property type="match status" value="1"/>
</dbReference>
<gene>
    <name evidence="6 9" type="primary">smc</name>
    <name evidence="9" type="ORF">VPK24_08215</name>
</gene>
<protein>
    <recommendedName>
        <fullName evidence="6">Chromosome partition protein Smc</fullName>
    </recommendedName>
</protein>
<keyword evidence="2 6" id="KW-0547">Nucleotide-binding</keyword>
<feature type="region of interest" description="Disordered" evidence="7">
    <location>
        <begin position="866"/>
        <end position="885"/>
    </location>
</feature>
<dbReference type="InterPro" id="IPR010935">
    <property type="entry name" value="SMC_hinge"/>
</dbReference>
<comment type="subcellular location">
    <subcellularLocation>
        <location evidence="6">Cytoplasm</location>
    </subcellularLocation>
</comment>
<feature type="coiled-coil region" evidence="6">
    <location>
        <begin position="499"/>
        <end position="547"/>
    </location>
</feature>
<evidence type="ECO:0000313" key="10">
    <source>
        <dbReference type="Proteomes" id="UP001604335"/>
    </source>
</evidence>
<keyword evidence="5 6" id="KW-0238">DNA-binding</keyword>
<proteinExistence type="inferred from homology"/>
<sequence>MSLSPSAAGALYIKQVEITNFKSFGGTTRVPLLPGFTVVSGPNGSGKSNILDALLFALGLSSSKGMRADRLPDLVNQGQMGKGQGKGKRSTVEAAVTVTFDLSEEAALLATVSAEAAEDLPGLRDADGQPLSEWTVTRKLRVTQQGTYTSNYYIGGEPCTLSELHQSLSKLRIYPEGYNVVLQGDVTSIISMNPRERRQIVDELAGVANFDRKIIQTKQTLEEVKEREDRCRILEQELQIQCDRLAKDRTKALKYQQIRQEMQGQQGRLAVVDWLLEQSKVEQLRQSIAQREQDLAQLADRLVAERAAVETQAAELERLNQMVKSLGESEQIALQTELATHRAQRDQVQRQQTELTHQQQTQQQTIARLTAEVAEVDRTEAALAATGPELQERLEELQQAHDRAAANLNRARAEAAELAEASQAWVQQQTDLRHQLETIQESIDPQRTERATLQERLKQIETQLAEIATEWERAGDRLNEHDREFQTVDRQTRSLEPQIQTAAEQLAAAEQELQLQQKTRSRLQDEQRQVQRQLDKLEAQTQAQREAQGTFGVQLLLQSDLPGICGLVANLGQVEPRYQVALEIAAGARLGHLVVEDDAVAAAAIEILKRERAGRVTFLPLNKIRGGGGGESAAMTRGRAAVAGWLDYAVNLVDFDDRYRNIFEYVFGGTVVFERLDQARSLLGRHRIVTLDGELLETSGAMTGGTVQKSRGGLRFGGGELTEEAKAAAELRDRLRDIDRVLGRCDGAIAQAQVDSQRHTQALNDLRQARRDAQRQLEQLQAALTATTGQRDRLAQQRDRLTTELTTSRERLAQLDRALPAAERQLANLRQAIAQLEDSPAHSQWSEAQTEIRDRESVLSQLADNLRSAQAQQADQTREADRLSQQRQQLAQQIAQATDQLTTAGDRLQQLQQTQTELDQAIANLQGQIAALETTLGETKQQRDRQETVLNRQRQALQTLEFQRDRLQETQQQQQAELQELENRAEGDQPDLPPDSEPLPSDPAELAAHREQLDQTIRTLQRRLESLEPVNMLALEEYDQVQGRLNQLSEKLATIEQERTELLLRVENFTTLRQQAFYEAFDAVDRNFQIIFAELSQGDGRLQLDDPENPLESGLNLVAHPKGKPVQRLASMSGGEKSLTALSFIFALQRYRPSPFYAFDEVDMFLDGSNVERLAKMVKQQAAEAQFIVVSLRRPTIEASDRVIGVTQARGAQTQVLGVVL</sequence>
<dbReference type="Gene3D" id="1.10.287.1490">
    <property type="match status" value="1"/>
</dbReference>
<evidence type="ECO:0000256" key="5">
    <source>
        <dbReference type="ARBA" id="ARBA00023125"/>
    </source>
</evidence>
<feature type="coiled-coil region" evidence="6">
    <location>
        <begin position="1031"/>
        <end position="1065"/>
    </location>
</feature>
<evidence type="ECO:0000313" key="9">
    <source>
        <dbReference type="EMBL" id="MFG3817619.1"/>
    </source>
</evidence>
<dbReference type="CDD" id="cd03278">
    <property type="entry name" value="ABC_SMC_barmotin"/>
    <property type="match status" value="1"/>
</dbReference>
<name>A0ABW7C8X1_9CYAN</name>
<keyword evidence="10" id="KW-1185">Reference proteome</keyword>
<dbReference type="Pfam" id="PF06470">
    <property type="entry name" value="SMC_hinge"/>
    <property type="match status" value="1"/>
</dbReference>
<organism evidence="9 10">
    <name type="scientific">Limnothrix redekei LRLZ20PSL1</name>
    <dbReference type="NCBI Taxonomy" id="3112953"/>
    <lineage>
        <taxon>Bacteria</taxon>
        <taxon>Bacillati</taxon>
        <taxon>Cyanobacteriota</taxon>
        <taxon>Cyanophyceae</taxon>
        <taxon>Pseudanabaenales</taxon>
        <taxon>Pseudanabaenaceae</taxon>
        <taxon>Limnothrix</taxon>
    </lineage>
</organism>
<comment type="domain">
    <text evidence="6">Contains large globular domains required for ATP hydrolysis at each terminus and a third globular domain forming a flexible hinge near the middle of the molecule. These domains are separated by coiled-coil structures.</text>
</comment>
<dbReference type="SUPFAM" id="SSF52540">
    <property type="entry name" value="P-loop containing nucleoside triphosphate hydrolases"/>
    <property type="match status" value="1"/>
</dbReference>
<dbReference type="RefSeq" id="WP_393012058.1">
    <property type="nucleotide sequence ID" value="NZ_JAZAQF010000049.1"/>
</dbReference>
<feature type="domain" description="SMC hinge" evidence="8">
    <location>
        <begin position="562"/>
        <end position="683"/>
    </location>
</feature>
<dbReference type="InterPro" id="IPR036277">
    <property type="entry name" value="SMC_hinge_sf"/>
</dbReference>
<evidence type="ECO:0000256" key="1">
    <source>
        <dbReference type="ARBA" id="ARBA00022490"/>
    </source>
</evidence>
<dbReference type="Gene3D" id="3.40.50.300">
    <property type="entry name" value="P-loop containing nucleotide triphosphate hydrolases"/>
    <property type="match status" value="2"/>
</dbReference>
<dbReference type="Gene3D" id="1.20.1060.20">
    <property type="match status" value="1"/>
</dbReference>
<evidence type="ECO:0000256" key="6">
    <source>
        <dbReference type="HAMAP-Rule" id="MF_01894"/>
    </source>
</evidence>
<dbReference type="PIRSF" id="PIRSF005719">
    <property type="entry name" value="SMC"/>
    <property type="match status" value="1"/>
</dbReference>
<dbReference type="NCBIfam" id="TIGR02169">
    <property type="entry name" value="SMC_prok_A"/>
    <property type="match status" value="1"/>
</dbReference>
<dbReference type="InterPro" id="IPR024704">
    <property type="entry name" value="SMC"/>
</dbReference>
<dbReference type="Proteomes" id="UP001604335">
    <property type="component" value="Unassembled WGS sequence"/>
</dbReference>
<comment type="caution">
    <text evidence="9">The sequence shown here is derived from an EMBL/GenBank/DDBJ whole genome shotgun (WGS) entry which is preliminary data.</text>
</comment>
<evidence type="ECO:0000256" key="2">
    <source>
        <dbReference type="ARBA" id="ARBA00022741"/>
    </source>
</evidence>
<feature type="compositionally biased region" description="Polar residues" evidence="7">
    <location>
        <begin position="866"/>
        <end position="875"/>
    </location>
</feature>
<comment type="similarity">
    <text evidence="6">Belongs to the SMC family.</text>
</comment>
<dbReference type="SMART" id="SM00968">
    <property type="entry name" value="SMC_hinge"/>
    <property type="match status" value="1"/>
</dbReference>
<evidence type="ECO:0000256" key="3">
    <source>
        <dbReference type="ARBA" id="ARBA00022840"/>
    </source>
</evidence>
<feature type="compositionally biased region" description="Pro residues" evidence="7">
    <location>
        <begin position="991"/>
        <end position="1001"/>
    </location>
</feature>
<dbReference type="Pfam" id="PF02463">
    <property type="entry name" value="SMC_N"/>
    <property type="match status" value="1"/>
</dbReference>
<feature type="coiled-coil region" evidence="6">
    <location>
        <begin position="281"/>
        <end position="319"/>
    </location>
</feature>
<keyword evidence="4 6" id="KW-0175">Coiled coil</keyword>
<evidence type="ECO:0000259" key="8">
    <source>
        <dbReference type="SMART" id="SM00968"/>
    </source>
</evidence>
<reference evidence="10" key="1">
    <citation type="journal article" date="2024" name="Algal Res.">
        <title>Biochemical, toxicological and genomic investigation of a high-biomass producing Limnothrix strain isolated from Italian shallow drinking water reservoir.</title>
        <authorList>
            <person name="Simonazzi M."/>
            <person name="Shishido T.K."/>
            <person name="Delbaje E."/>
            <person name="Wahlsten M."/>
            <person name="Fewer D.P."/>
            <person name="Sivonen K."/>
            <person name="Pezzolesi L."/>
            <person name="Pistocchi R."/>
        </authorList>
    </citation>
    <scope>NUCLEOTIDE SEQUENCE [LARGE SCALE GENOMIC DNA]</scope>
    <source>
        <strain evidence="10">LRLZ20PSL1</strain>
    </source>
</reference>
<dbReference type="EMBL" id="JAZAQF010000049">
    <property type="protein sequence ID" value="MFG3817619.1"/>
    <property type="molecule type" value="Genomic_DNA"/>
</dbReference>
<keyword evidence="1 6" id="KW-0963">Cytoplasm</keyword>
<comment type="subunit">
    <text evidence="6">Homodimer.</text>
</comment>
<evidence type="ECO:0000256" key="4">
    <source>
        <dbReference type="ARBA" id="ARBA00023054"/>
    </source>
</evidence>
<feature type="coiled-coil region" evidence="6">
    <location>
        <begin position="207"/>
        <end position="237"/>
    </location>
</feature>
<comment type="function">
    <text evidence="6">Required for chromosome condensation and partitioning.</text>
</comment>
<dbReference type="Gene3D" id="3.30.70.1620">
    <property type="match status" value="1"/>
</dbReference>
<feature type="binding site" evidence="6">
    <location>
        <begin position="42"/>
        <end position="49"/>
    </location>
    <ligand>
        <name>ATP</name>
        <dbReference type="ChEBI" id="CHEBI:30616"/>
    </ligand>
</feature>
<dbReference type="InterPro" id="IPR027417">
    <property type="entry name" value="P-loop_NTPase"/>
</dbReference>
<evidence type="ECO:0000256" key="7">
    <source>
        <dbReference type="SAM" id="MobiDB-lite"/>
    </source>
</evidence>
<dbReference type="SUPFAM" id="SSF75553">
    <property type="entry name" value="Smc hinge domain"/>
    <property type="match status" value="1"/>
</dbReference>